<dbReference type="Proteomes" id="UP001165065">
    <property type="component" value="Unassembled WGS sequence"/>
</dbReference>
<dbReference type="SUPFAM" id="SSF48403">
    <property type="entry name" value="Ankyrin repeat"/>
    <property type="match status" value="1"/>
</dbReference>
<keyword evidence="4" id="KW-1185">Reference proteome</keyword>
<dbReference type="Pfam" id="PF13637">
    <property type="entry name" value="Ank_4"/>
    <property type="match status" value="1"/>
</dbReference>
<proteinExistence type="predicted"/>
<name>A0A9W7LG07_9STRA</name>
<dbReference type="PANTHER" id="PTHR24198">
    <property type="entry name" value="ANKYRIN REPEAT AND PROTEIN KINASE DOMAIN-CONTAINING PROTEIN"/>
    <property type="match status" value="1"/>
</dbReference>
<dbReference type="SMART" id="SM00248">
    <property type="entry name" value="ANK"/>
    <property type="match status" value="3"/>
</dbReference>
<keyword evidence="1" id="KW-0677">Repeat</keyword>
<sequence length="235" mass="26364">MPLNEIPEGPLSIVIEYLPPRSQASLIATHDWKDTAAFYAGSRIRQPKSVRAKAKPTLSFARSLRMSRPKIVYISWQLLRMLTKGDSVKSLKNIMPKEVAWVDTRLGALVDEANALNMACRFGRIRCVKFLLHSMGAKADIPDANGMSPIGAAAWGGHEQILRDLLECGQPLDIHRLGKPFKTSSCGGKGPYTPMQWARRKGHKKIVRMLEQYLLMLKKNEEGEEKARVEKRGLC</sequence>
<dbReference type="AlphaFoldDB" id="A0A9W7LG07"/>
<dbReference type="EMBL" id="BRYA01000410">
    <property type="protein sequence ID" value="GMI48596.1"/>
    <property type="molecule type" value="Genomic_DNA"/>
</dbReference>
<dbReference type="PANTHER" id="PTHR24198:SF165">
    <property type="entry name" value="ANKYRIN REPEAT-CONTAINING PROTEIN-RELATED"/>
    <property type="match status" value="1"/>
</dbReference>
<keyword evidence="2" id="KW-0040">ANK repeat</keyword>
<dbReference type="OrthoDB" id="341259at2759"/>
<dbReference type="InterPro" id="IPR002110">
    <property type="entry name" value="Ankyrin_rpt"/>
</dbReference>
<evidence type="ECO:0000256" key="2">
    <source>
        <dbReference type="ARBA" id="ARBA00023043"/>
    </source>
</evidence>
<protein>
    <submittedName>
        <fullName evidence="3">Uncharacterized protein</fullName>
    </submittedName>
</protein>
<evidence type="ECO:0000313" key="3">
    <source>
        <dbReference type="EMBL" id="GMI48596.1"/>
    </source>
</evidence>
<dbReference type="InterPro" id="IPR036770">
    <property type="entry name" value="Ankyrin_rpt-contain_sf"/>
</dbReference>
<accession>A0A9W7LG07</accession>
<organism evidence="3 4">
    <name type="scientific">Triparma columacea</name>
    <dbReference type="NCBI Taxonomy" id="722753"/>
    <lineage>
        <taxon>Eukaryota</taxon>
        <taxon>Sar</taxon>
        <taxon>Stramenopiles</taxon>
        <taxon>Ochrophyta</taxon>
        <taxon>Bolidophyceae</taxon>
        <taxon>Parmales</taxon>
        <taxon>Triparmaceae</taxon>
        <taxon>Triparma</taxon>
    </lineage>
</organism>
<gene>
    <name evidence="3" type="ORF">TrCOL_g453</name>
</gene>
<reference evidence="4" key="1">
    <citation type="journal article" date="2023" name="Commun. Biol.">
        <title>Genome analysis of Parmales, the sister group of diatoms, reveals the evolutionary specialization of diatoms from phago-mixotrophs to photoautotrophs.</title>
        <authorList>
            <person name="Ban H."/>
            <person name="Sato S."/>
            <person name="Yoshikawa S."/>
            <person name="Yamada K."/>
            <person name="Nakamura Y."/>
            <person name="Ichinomiya M."/>
            <person name="Sato N."/>
            <person name="Blanc-Mathieu R."/>
            <person name="Endo H."/>
            <person name="Kuwata A."/>
            <person name="Ogata H."/>
        </authorList>
    </citation>
    <scope>NUCLEOTIDE SEQUENCE [LARGE SCALE GENOMIC DNA]</scope>
</reference>
<comment type="caution">
    <text evidence="3">The sequence shown here is derived from an EMBL/GenBank/DDBJ whole genome shotgun (WGS) entry which is preliminary data.</text>
</comment>
<dbReference type="Gene3D" id="1.25.40.20">
    <property type="entry name" value="Ankyrin repeat-containing domain"/>
    <property type="match status" value="1"/>
</dbReference>
<evidence type="ECO:0000313" key="4">
    <source>
        <dbReference type="Proteomes" id="UP001165065"/>
    </source>
</evidence>
<evidence type="ECO:0000256" key="1">
    <source>
        <dbReference type="ARBA" id="ARBA00022737"/>
    </source>
</evidence>